<dbReference type="InterPro" id="IPR035093">
    <property type="entry name" value="RelE/ParE_toxin_dom_sf"/>
</dbReference>
<sequence>MAYNFIVSIEAELETISATDYYDNKSVSLGTKFLADLNASYSKLITNPQYYKYIARNRKAGLRCIKLKKFPFLVVYHVHMDNITIVSVLNTHRKSKFG</sequence>
<proteinExistence type="predicted"/>
<dbReference type="OrthoDB" id="595476at2"/>
<organism evidence="1 2">
    <name type="scientific">Flavipsychrobacter stenotrophus</name>
    <dbReference type="NCBI Taxonomy" id="2077091"/>
    <lineage>
        <taxon>Bacteria</taxon>
        <taxon>Pseudomonadati</taxon>
        <taxon>Bacteroidota</taxon>
        <taxon>Chitinophagia</taxon>
        <taxon>Chitinophagales</taxon>
        <taxon>Chitinophagaceae</taxon>
        <taxon>Flavipsychrobacter</taxon>
    </lineage>
</organism>
<dbReference type="AlphaFoldDB" id="A0A2S7SWY3"/>
<evidence type="ECO:0000313" key="1">
    <source>
        <dbReference type="EMBL" id="PQJ11095.1"/>
    </source>
</evidence>
<comment type="caution">
    <text evidence="1">The sequence shown here is derived from an EMBL/GenBank/DDBJ whole genome shotgun (WGS) entry which is preliminary data.</text>
</comment>
<dbReference type="RefSeq" id="WP_105039823.1">
    <property type="nucleotide sequence ID" value="NZ_PPSL01000003.1"/>
</dbReference>
<dbReference type="Proteomes" id="UP000239872">
    <property type="component" value="Unassembled WGS sequence"/>
</dbReference>
<evidence type="ECO:0000313" key="2">
    <source>
        <dbReference type="Proteomes" id="UP000239872"/>
    </source>
</evidence>
<dbReference type="EMBL" id="PPSL01000003">
    <property type="protein sequence ID" value="PQJ11095.1"/>
    <property type="molecule type" value="Genomic_DNA"/>
</dbReference>
<name>A0A2S7SWY3_9BACT</name>
<dbReference type="Gene3D" id="3.30.2310.20">
    <property type="entry name" value="RelE-like"/>
    <property type="match status" value="1"/>
</dbReference>
<keyword evidence="2" id="KW-1185">Reference proteome</keyword>
<protein>
    <recommendedName>
        <fullName evidence="3">Type II toxin-antitoxin system RelE/ParE family toxin</fullName>
    </recommendedName>
</protein>
<reference evidence="1 2" key="1">
    <citation type="submission" date="2018-01" db="EMBL/GenBank/DDBJ databases">
        <title>A novel member of the phylum Bacteroidetes isolated from glacier ice.</title>
        <authorList>
            <person name="Liu Q."/>
            <person name="Xin Y.-H."/>
        </authorList>
    </citation>
    <scope>NUCLEOTIDE SEQUENCE [LARGE SCALE GENOMIC DNA]</scope>
    <source>
        <strain evidence="1 2">RB1R16</strain>
    </source>
</reference>
<evidence type="ECO:0008006" key="3">
    <source>
        <dbReference type="Google" id="ProtNLM"/>
    </source>
</evidence>
<accession>A0A2S7SWY3</accession>
<gene>
    <name evidence="1" type="ORF">CJD36_014095</name>
</gene>